<proteinExistence type="predicted"/>
<dbReference type="EMBL" id="SPHZ02000005">
    <property type="protein sequence ID" value="KAF0916638.1"/>
    <property type="molecule type" value="Genomic_DNA"/>
</dbReference>
<sequence>MALMALGLEEDASERGMIGFRSKQRRGEPYRQSRREVDAGGIYVEAIPTVPRTSWQHGGVEAIPSSNRARVHGEQAIVTIYNGAIP</sequence>
<keyword evidence="2" id="KW-1185">Reference proteome</keyword>
<dbReference type="Proteomes" id="UP000479710">
    <property type="component" value="Unassembled WGS sequence"/>
</dbReference>
<dbReference type="AlphaFoldDB" id="A0A6G1DVI8"/>
<name>A0A6G1DVI8_9ORYZ</name>
<organism evidence="1 2">
    <name type="scientific">Oryza meyeriana var. granulata</name>
    <dbReference type="NCBI Taxonomy" id="110450"/>
    <lineage>
        <taxon>Eukaryota</taxon>
        <taxon>Viridiplantae</taxon>
        <taxon>Streptophyta</taxon>
        <taxon>Embryophyta</taxon>
        <taxon>Tracheophyta</taxon>
        <taxon>Spermatophyta</taxon>
        <taxon>Magnoliopsida</taxon>
        <taxon>Liliopsida</taxon>
        <taxon>Poales</taxon>
        <taxon>Poaceae</taxon>
        <taxon>BOP clade</taxon>
        <taxon>Oryzoideae</taxon>
        <taxon>Oryzeae</taxon>
        <taxon>Oryzinae</taxon>
        <taxon>Oryza</taxon>
        <taxon>Oryza meyeriana</taxon>
    </lineage>
</organism>
<evidence type="ECO:0000313" key="1">
    <source>
        <dbReference type="EMBL" id="KAF0916638.1"/>
    </source>
</evidence>
<accession>A0A6G1DVI8</accession>
<reference evidence="1 2" key="1">
    <citation type="submission" date="2019-11" db="EMBL/GenBank/DDBJ databases">
        <title>Whole genome sequence of Oryza granulata.</title>
        <authorList>
            <person name="Li W."/>
        </authorList>
    </citation>
    <scope>NUCLEOTIDE SEQUENCE [LARGE SCALE GENOMIC DNA]</scope>
    <source>
        <strain evidence="2">cv. Menghai</strain>
        <tissue evidence="1">Leaf</tissue>
    </source>
</reference>
<comment type="caution">
    <text evidence="1">The sequence shown here is derived from an EMBL/GenBank/DDBJ whole genome shotgun (WGS) entry which is preliminary data.</text>
</comment>
<evidence type="ECO:0000313" key="2">
    <source>
        <dbReference type="Proteomes" id="UP000479710"/>
    </source>
</evidence>
<protein>
    <submittedName>
        <fullName evidence="1">Uncharacterized protein</fullName>
    </submittedName>
</protein>
<gene>
    <name evidence="1" type="ORF">E2562_007920</name>
</gene>